<evidence type="ECO:0000313" key="1">
    <source>
        <dbReference type="EMBL" id="EJW04794.1"/>
    </source>
</evidence>
<dbReference type="Proteomes" id="UP000003163">
    <property type="component" value="Unassembled WGS sequence"/>
</dbReference>
<name>J9DBC4_EDHAE</name>
<protein>
    <submittedName>
        <fullName evidence="1">Uncharacterized protein</fullName>
    </submittedName>
</protein>
<organism evidence="1 2">
    <name type="scientific">Edhazardia aedis (strain USNM 41457)</name>
    <name type="common">Microsporidian parasite</name>
    <dbReference type="NCBI Taxonomy" id="1003232"/>
    <lineage>
        <taxon>Eukaryota</taxon>
        <taxon>Fungi</taxon>
        <taxon>Fungi incertae sedis</taxon>
        <taxon>Microsporidia</taxon>
        <taxon>Edhazardia</taxon>
    </lineage>
</organism>
<dbReference type="AlphaFoldDB" id="J9DBC4"/>
<dbReference type="EMBL" id="AFBI03000013">
    <property type="protein sequence ID" value="EJW04794.1"/>
    <property type="molecule type" value="Genomic_DNA"/>
</dbReference>
<reference evidence="1 2" key="1">
    <citation type="submission" date="2011-08" db="EMBL/GenBank/DDBJ databases">
        <authorList>
            <person name="Liu Z.J."/>
            <person name="Shi F.L."/>
            <person name="Lu J.Q."/>
            <person name="Li M."/>
            <person name="Wang Z.L."/>
        </authorList>
    </citation>
    <scope>NUCLEOTIDE SEQUENCE [LARGE SCALE GENOMIC DNA]</scope>
    <source>
        <strain evidence="1 2">USNM 41457</strain>
    </source>
</reference>
<accession>J9DBC4</accession>
<keyword evidence="2" id="KW-1185">Reference proteome</keyword>
<dbReference type="InParanoid" id="J9DBC4"/>
<dbReference type="HOGENOM" id="CLU_533187_0_0_1"/>
<comment type="caution">
    <text evidence="1">The sequence shown here is derived from an EMBL/GenBank/DDBJ whole genome shotgun (WGS) entry which is preliminary data.</text>
</comment>
<reference evidence="2" key="2">
    <citation type="submission" date="2015-07" db="EMBL/GenBank/DDBJ databases">
        <title>Contrasting host-pathogen interactions and genome evolution in two generalist and specialist microsporidian pathogens of mosquitoes.</title>
        <authorList>
            <consortium name="The Broad Institute Genomics Platform"/>
            <consortium name="The Broad Institute Genome Sequencing Center for Infectious Disease"/>
            <person name="Cuomo C.A."/>
            <person name="Sanscrainte N.D."/>
            <person name="Goldberg J.M."/>
            <person name="Heiman D."/>
            <person name="Young S."/>
            <person name="Zeng Q."/>
            <person name="Becnel J.J."/>
            <person name="Birren B.W."/>
        </authorList>
    </citation>
    <scope>NUCLEOTIDE SEQUENCE [LARGE SCALE GENOMIC DNA]</scope>
    <source>
        <strain evidence="2">USNM 41457</strain>
    </source>
</reference>
<sequence length="541" mass="64190">MRILFLFCFCYPAEYSGNDLQNSMNLICFNIDEKYFKLHCYLYFQNIIREGVFLSLTNETERNLLYENVSKNSVEIFMTGDNYQKIVMFFANKILYKIAKTGLVTKETKNSDDLENLIIDSEKVQSVKNLGLSKVVAPKNIAHLEYIQFVESLKTNYIRNTYFENDIFKKFLELEFSVNAKYCTVYWFFFNINAYCETNIVQQLLDESKSRNLSINFEHSCFFTDTEKLLKYIKNIVDISYFKKHEKFNIFFKFSADILIADLLANLYCLIKNSTCKSNKITHPSLFKKLLVEKMNEFIENKNTVLRSPPLKHTIIENFYNSNYLYIECLQKKFGLLIEETKMNVNKNESKTFSFYLSSEEEISHNKKLENVKNVENDKNWSQPNLNFTLKSKNGKQKKEEIVESHLFPPCDETKSSELSNIYQNQFKTSKKERVIHDKSKIQTKKKIEITIHVEFYVLQNNYTLLENSYKNELDKVFSKEQMSIVTELIQDFKEREIKKITKVLRLNMRNAIQKLDECNNISEKNCYVTNNFLITFRCLR</sequence>
<proteinExistence type="predicted"/>
<gene>
    <name evidence="1" type="ORF">EDEG_01016</name>
</gene>
<evidence type="ECO:0000313" key="2">
    <source>
        <dbReference type="Proteomes" id="UP000003163"/>
    </source>
</evidence>
<dbReference type="VEuPathDB" id="MicrosporidiaDB:EDEG_01016"/>